<protein>
    <submittedName>
        <fullName evidence="2">Uncharacterized protein</fullName>
    </submittedName>
</protein>
<accession>A0A835EYC2</accession>
<name>A0A835EYC2_9POAL</name>
<keyword evidence="1" id="KW-0732">Signal</keyword>
<evidence type="ECO:0000256" key="1">
    <source>
        <dbReference type="SAM" id="SignalP"/>
    </source>
</evidence>
<dbReference type="EMBL" id="JACEFO010001687">
    <property type="protein sequence ID" value="KAF8720901.1"/>
    <property type="molecule type" value="Genomic_DNA"/>
</dbReference>
<sequence>MAPSRKNHCAVLILLVIMASGGFHAEMASIGVYACQPRRPSGRFPVVCLPIVYDWPCHQICIEESSDNTGGYCDNFKCICCYNPHL</sequence>
<dbReference type="InterPro" id="IPR036574">
    <property type="entry name" value="Scorpion_toxin-like_sf"/>
</dbReference>
<keyword evidence="3" id="KW-1185">Reference proteome</keyword>
<reference evidence="2" key="1">
    <citation type="submission" date="2020-07" db="EMBL/GenBank/DDBJ databases">
        <title>Genome sequence and genetic diversity analysis of an under-domesticated orphan crop, white fonio (Digitaria exilis).</title>
        <authorList>
            <person name="Bennetzen J.L."/>
            <person name="Chen S."/>
            <person name="Ma X."/>
            <person name="Wang X."/>
            <person name="Yssel A.E.J."/>
            <person name="Chaluvadi S.R."/>
            <person name="Johnson M."/>
            <person name="Gangashetty P."/>
            <person name="Hamidou F."/>
            <person name="Sanogo M.D."/>
            <person name="Zwaenepoel A."/>
            <person name="Wallace J."/>
            <person name="Van De Peer Y."/>
            <person name="Van Deynze A."/>
        </authorList>
    </citation>
    <scope>NUCLEOTIDE SEQUENCE</scope>
    <source>
        <tissue evidence="2">Leaves</tissue>
    </source>
</reference>
<feature type="chain" id="PRO_5032971700" evidence="1">
    <location>
        <begin position="25"/>
        <end position="86"/>
    </location>
</feature>
<dbReference type="AlphaFoldDB" id="A0A835EYC2"/>
<comment type="caution">
    <text evidence="2">The sequence shown here is derived from an EMBL/GenBank/DDBJ whole genome shotgun (WGS) entry which is preliminary data.</text>
</comment>
<feature type="signal peptide" evidence="1">
    <location>
        <begin position="1"/>
        <end position="24"/>
    </location>
</feature>
<dbReference type="OrthoDB" id="660922at2759"/>
<evidence type="ECO:0000313" key="2">
    <source>
        <dbReference type="EMBL" id="KAF8720901.1"/>
    </source>
</evidence>
<evidence type="ECO:0000313" key="3">
    <source>
        <dbReference type="Proteomes" id="UP000636709"/>
    </source>
</evidence>
<dbReference type="Proteomes" id="UP000636709">
    <property type="component" value="Unassembled WGS sequence"/>
</dbReference>
<proteinExistence type="predicted"/>
<gene>
    <name evidence="2" type="ORF">HU200_023303</name>
</gene>
<organism evidence="2 3">
    <name type="scientific">Digitaria exilis</name>
    <dbReference type="NCBI Taxonomy" id="1010633"/>
    <lineage>
        <taxon>Eukaryota</taxon>
        <taxon>Viridiplantae</taxon>
        <taxon>Streptophyta</taxon>
        <taxon>Embryophyta</taxon>
        <taxon>Tracheophyta</taxon>
        <taxon>Spermatophyta</taxon>
        <taxon>Magnoliopsida</taxon>
        <taxon>Liliopsida</taxon>
        <taxon>Poales</taxon>
        <taxon>Poaceae</taxon>
        <taxon>PACMAD clade</taxon>
        <taxon>Panicoideae</taxon>
        <taxon>Panicodae</taxon>
        <taxon>Paniceae</taxon>
        <taxon>Anthephorinae</taxon>
        <taxon>Digitaria</taxon>
    </lineage>
</organism>
<dbReference type="Gene3D" id="3.30.30.10">
    <property type="entry name" value="Knottin, scorpion toxin-like"/>
    <property type="match status" value="1"/>
</dbReference>